<feature type="domain" description="Asparaginase/glutaminase C-terminal" evidence="3">
    <location>
        <begin position="210"/>
        <end position="323"/>
    </location>
</feature>
<keyword evidence="5" id="KW-1185">Reference proteome</keyword>
<dbReference type="InterPro" id="IPR037152">
    <property type="entry name" value="L-asparaginase_N_sf"/>
</dbReference>
<dbReference type="PANTHER" id="PTHR11707:SF28">
    <property type="entry name" value="60 KDA LYSOPHOSPHOLIPASE"/>
    <property type="match status" value="1"/>
</dbReference>
<protein>
    <submittedName>
        <fullName evidence="4">Asparaginase</fullName>
    </submittedName>
</protein>
<evidence type="ECO:0000259" key="3">
    <source>
        <dbReference type="Pfam" id="PF17763"/>
    </source>
</evidence>
<evidence type="ECO:0000313" key="5">
    <source>
        <dbReference type="Proteomes" id="UP000602198"/>
    </source>
</evidence>
<dbReference type="InterPro" id="IPR027475">
    <property type="entry name" value="Asparaginase/glutaminase_AS2"/>
</dbReference>
<proteinExistence type="predicted"/>
<organism evidence="4 5">
    <name type="scientific">Nocardia acididurans</name>
    <dbReference type="NCBI Taxonomy" id="2802282"/>
    <lineage>
        <taxon>Bacteria</taxon>
        <taxon>Bacillati</taxon>
        <taxon>Actinomycetota</taxon>
        <taxon>Actinomycetes</taxon>
        <taxon>Mycobacteriales</taxon>
        <taxon>Nocardiaceae</taxon>
        <taxon>Nocardia</taxon>
    </lineage>
</organism>
<dbReference type="InterPro" id="IPR040919">
    <property type="entry name" value="Asparaginase_C"/>
</dbReference>
<dbReference type="InterPro" id="IPR036152">
    <property type="entry name" value="Asp/glu_Ase-like_sf"/>
</dbReference>
<evidence type="ECO:0000313" key="4">
    <source>
        <dbReference type="EMBL" id="MBL1073703.1"/>
    </source>
</evidence>
<gene>
    <name evidence="4" type="ORF">JK358_04795</name>
</gene>
<dbReference type="Proteomes" id="UP000602198">
    <property type="component" value="Unassembled WGS sequence"/>
</dbReference>
<dbReference type="Pfam" id="PF00710">
    <property type="entry name" value="Asparaginase"/>
    <property type="match status" value="1"/>
</dbReference>
<dbReference type="Gene3D" id="3.40.50.40">
    <property type="match status" value="1"/>
</dbReference>
<name>A0ABS1M3I9_9NOCA</name>
<evidence type="ECO:0000256" key="1">
    <source>
        <dbReference type="PROSITE-ProRule" id="PRU10100"/>
    </source>
</evidence>
<dbReference type="PANTHER" id="PTHR11707">
    <property type="entry name" value="L-ASPARAGINASE"/>
    <property type="match status" value="1"/>
</dbReference>
<dbReference type="SFLD" id="SFLDS00057">
    <property type="entry name" value="Glutaminase/Asparaginase"/>
    <property type="match status" value="1"/>
</dbReference>
<dbReference type="Pfam" id="PF17763">
    <property type="entry name" value="Asparaginase_C"/>
    <property type="match status" value="1"/>
</dbReference>
<dbReference type="InterPro" id="IPR027473">
    <property type="entry name" value="L-asparaginase_C"/>
</dbReference>
<accession>A0ABS1M3I9</accession>
<dbReference type="PRINTS" id="PR00139">
    <property type="entry name" value="ASNGLNASE"/>
</dbReference>
<evidence type="ECO:0000259" key="2">
    <source>
        <dbReference type="Pfam" id="PF00710"/>
    </source>
</evidence>
<sequence length="358" mass="36765">MTPGARPGGAIVRVDVLYTGGTFGMADHGAGMSPRSGLGAEIAELVGEFVAETGITVDLRYDELDQVIDSADADAGTAARIAERVRSGRTAGRAHGVIIIHGTDTMAYVGARLAFELWDSAVPIVLTGAQIPLGQPGSDARANLHLALRSLAAQLDPSTSLAFGSGLHPAVRASKRAVDEYAGFMTVRAATPPAAPVTLPATAGGPGGPVGLLTVFPGLHADLLEAALRHYHGGLVLECYGSGTAPMSDPALLAAVRRASERGTPILVITQCDSGAVDLARYQPGRALLEAGAVSGGDMTREAALAKLSYLVERGYSGPQLRRQLTTNLLGELSDPLAAVPIPSAKADIPSRDRSSVV</sequence>
<dbReference type="RefSeq" id="WP_201944060.1">
    <property type="nucleotide sequence ID" value="NZ_JAERRJ010000002.1"/>
</dbReference>
<dbReference type="PIRSF" id="PIRSF500176">
    <property type="entry name" value="L_ASNase"/>
    <property type="match status" value="1"/>
</dbReference>
<comment type="caution">
    <text evidence="4">The sequence shown here is derived from an EMBL/GenBank/DDBJ whole genome shotgun (WGS) entry which is preliminary data.</text>
</comment>
<dbReference type="PIRSF" id="PIRSF001220">
    <property type="entry name" value="L-ASNase_gatD"/>
    <property type="match status" value="1"/>
</dbReference>
<dbReference type="PROSITE" id="PS00917">
    <property type="entry name" value="ASN_GLN_ASE_2"/>
    <property type="match status" value="1"/>
</dbReference>
<dbReference type="EMBL" id="JAERRJ010000002">
    <property type="protein sequence ID" value="MBL1073703.1"/>
    <property type="molecule type" value="Genomic_DNA"/>
</dbReference>
<dbReference type="SMART" id="SM00870">
    <property type="entry name" value="Asparaginase"/>
    <property type="match status" value="1"/>
</dbReference>
<dbReference type="SUPFAM" id="SSF53774">
    <property type="entry name" value="Glutaminase/Asparaginase"/>
    <property type="match status" value="1"/>
</dbReference>
<dbReference type="PROSITE" id="PS51732">
    <property type="entry name" value="ASN_GLN_ASE_3"/>
    <property type="match status" value="1"/>
</dbReference>
<feature type="domain" description="L-asparaginase N-terminal" evidence="2">
    <location>
        <begin position="13"/>
        <end position="188"/>
    </location>
</feature>
<dbReference type="Gene3D" id="3.40.50.1170">
    <property type="entry name" value="L-asparaginase, N-terminal domain"/>
    <property type="match status" value="1"/>
</dbReference>
<dbReference type="InterPro" id="IPR006034">
    <property type="entry name" value="Asparaginase/glutaminase-like"/>
</dbReference>
<reference evidence="4 5" key="1">
    <citation type="submission" date="2021-01" db="EMBL/GenBank/DDBJ databases">
        <title>WGS of actinomycetes isolated from Thailand.</title>
        <authorList>
            <person name="Thawai C."/>
        </authorList>
    </citation>
    <scope>NUCLEOTIDE SEQUENCE [LARGE SCALE GENOMIC DNA]</scope>
    <source>
        <strain evidence="4 5">LPG 2</strain>
    </source>
</reference>
<dbReference type="InterPro" id="IPR027474">
    <property type="entry name" value="L-asparaginase_N"/>
</dbReference>
<feature type="active site" evidence="1">
    <location>
        <position position="103"/>
    </location>
</feature>